<dbReference type="InterPro" id="IPR010666">
    <property type="entry name" value="Znf_GRF"/>
</dbReference>
<evidence type="ECO:0000256" key="4">
    <source>
        <dbReference type="PROSITE-ProRule" id="PRU00047"/>
    </source>
</evidence>
<evidence type="ECO:0000313" key="7">
    <source>
        <dbReference type="EMBL" id="KAL2553582.1"/>
    </source>
</evidence>
<evidence type="ECO:0000259" key="5">
    <source>
        <dbReference type="PROSITE" id="PS50158"/>
    </source>
</evidence>
<dbReference type="EMBL" id="JBFOLJ010000002">
    <property type="protein sequence ID" value="KAL2553582.1"/>
    <property type="molecule type" value="Genomic_DNA"/>
</dbReference>
<dbReference type="AlphaFoldDB" id="A0ABD1WV52"/>
<gene>
    <name evidence="7" type="ORF">Fot_07201</name>
</gene>
<accession>A0ABD1WV52</accession>
<dbReference type="InterPro" id="IPR001878">
    <property type="entry name" value="Znf_CCHC"/>
</dbReference>
<keyword evidence="1" id="KW-0479">Metal-binding</keyword>
<evidence type="ECO:0000256" key="3">
    <source>
        <dbReference type="ARBA" id="ARBA00022833"/>
    </source>
</evidence>
<comment type="caution">
    <text evidence="7">The sequence shown here is derived from an EMBL/GenBank/DDBJ whole genome shotgun (WGS) entry which is preliminary data.</text>
</comment>
<name>A0ABD1WV52_9LAMI</name>
<dbReference type="SUPFAM" id="SSF57756">
    <property type="entry name" value="Retrovirus zinc finger-like domains"/>
    <property type="match status" value="1"/>
</dbReference>
<keyword evidence="8" id="KW-1185">Reference proteome</keyword>
<dbReference type="PROSITE" id="PS51999">
    <property type="entry name" value="ZF_GRF"/>
    <property type="match status" value="1"/>
</dbReference>
<feature type="domain" description="GRF-type" evidence="6">
    <location>
        <begin position="93"/>
        <end position="134"/>
    </location>
</feature>
<sequence>MLKRNFDFLQVTIIHAKPQIHQVISPLPAKAFPTIVSSNSPGPFPAVLVSALHSPVATIPREAIVMSGSNEGICYGCRKSGHLLEDCKQKRRCPRCGKGYVKWMQVVKVLKTKGRLFFCCSEEECTYFKWDNGKSSGGFVEGQSSSVGLDKSVGKEINEELSSMFKLLASISEEKDVEISLNLTIRKGQGKGKEKVHDKETVARKFDLISIFTFSRANIKKPQLLGRWIQIKT</sequence>
<protein>
    <submittedName>
        <fullName evidence="7">Zinc finger protein</fullName>
    </submittedName>
</protein>
<dbReference type="PROSITE" id="PS50158">
    <property type="entry name" value="ZF_CCHC"/>
    <property type="match status" value="1"/>
</dbReference>
<evidence type="ECO:0000256" key="1">
    <source>
        <dbReference type="ARBA" id="ARBA00022723"/>
    </source>
</evidence>
<organism evidence="7 8">
    <name type="scientific">Forsythia ovata</name>
    <dbReference type="NCBI Taxonomy" id="205694"/>
    <lineage>
        <taxon>Eukaryota</taxon>
        <taxon>Viridiplantae</taxon>
        <taxon>Streptophyta</taxon>
        <taxon>Embryophyta</taxon>
        <taxon>Tracheophyta</taxon>
        <taxon>Spermatophyta</taxon>
        <taxon>Magnoliopsida</taxon>
        <taxon>eudicotyledons</taxon>
        <taxon>Gunneridae</taxon>
        <taxon>Pentapetalae</taxon>
        <taxon>asterids</taxon>
        <taxon>lamiids</taxon>
        <taxon>Lamiales</taxon>
        <taxon>Oleaceae</taxon>
        <taxon>Forsythieae</taxon>
        <taxon>Forsythia</taxon>
    </lineage>
</organism>
<evidence type="ECO:0000313" key="8">
    <source>
        <dbReference type="Proteomes" id="UP001604277"/>
    </source>
</evidence>
<keyword evidence="3" id="KW-0862">Zinc</keyword>
<dbReference type="GO" id="GO:0008270">
    <property type="term" value="F:zinc ion binding"/>
    <property type="evidence" value="ECO:0007669"/>
    <property type="project" value="UniProtKB-KW"/>
</dbReference>
<evidence type="ECO:0000256" key="2">
    <source>
        <dbReference type="ARBA" id="ARBA00022771"/>
    </source>
</evidence>
<dbReference type="Proteomes" id="UP001604277">
    <property type="component" value="Unassembled WGS sequence"/>
</dbReference>
<keyword evidence="2 4" id="KW-0863">Zinc-finger</keyword>
<proteinExistence type="predicted"/>
<reference evidence="8" key="1">
    <citation type="submission" date="2024-07" db="EMBL/GenBank/DDBJ databases">
        <title>Two chromosome-level genome assemblies of Korean endemic species Abeliophyllum distichum and Forsythia ovata (Oleaceae).</title>
        <authorList>
            <person name="Jang H."/>
        </authorList>
    </citation>
    <scope>NUCLEOTIDE SEQUENCE [LARGE SCALE GENOMIC DNA]</scope>
</reference>
<feature type="domain" description="CCHC-type" evidence="5">
    <location>
        <begin position="74"/>
        <end position="89"/>
    </location>
</feature>
<evidence type="ECO:0000259" key="6">
    <source>
        <dbReference type="PROSITE" id="PS51999"/>
    </source>
</evidence>
<dbReference type="InterPro" id="IPR036875">
    <property type="entry name" value="Znf_CCHC_sf"/>
</dbReference>